<name>A0A364LJJ4_9GAMM</name>
<protein>
    <recommendedName>
        <fullName evidence="4">HTH cro/C1-type domain-containing protein</fullName>
    </recommendedName>
</protein>
<reference evidence="5 6" key="1">
    <citation type="submission" date="2017-02" db="EMBL/GenBank/DDBJ databases">
        <title>Legionella quilivanii strain from human: case report and whole genome sequencing analysis.</title>
        <authorList>
            <person name="Lalancette C."/>
            <person name="Leduc J.-M."/>
            <person name="Levesque S."/>
            <person name="Fournier E."/>
            <person name="Saoud J."/>
            <person name="Faucher S.P."/>
            <person name="Bernard K."/>
            <person name="Martineau C."/>
            <person name="Longtin J."/>
        </authorList>
    </citation>
    <scope>NUCLEOTIDE SEQUENCE [LARGE SCALE GENOMIC DNA]</scope>
    <source>
        <strain evidence="5 6">ID143958</strain>
    </source>
</reference>
<dbReference type="SUPFAM" id="SSF47413">
    <property type="entry name" value="lambda repressor-like DNA-binding domains"/>
    <property type="match status" value="1"/>
</dbReference>
<sequence>MEIEQLNLDREQRDYIAQNLSQLMQLRKITDNKLAQDLGIPVMTVRRLLSGETTDPRVFTLKTIADYFQVTVDSLIGTSKISDYELSNSSKPVFVPLFDWEEAKTRQSYDLKSWKEWVPVPMDGTTQLSKNAFALESRPSMIPRFQQGTLFILDPDLTPTDGDLVLINLVENNDLTLKELFIDPPEWQLHPINHGHSVIHFSKDEHQIVAVVFVTLFYNRKMRSLG</sequence>
<dbReference type="SMART" id="SM00530">
    <property type="entry name" value="HTH_XRE"/>
    <property type="match status" value="1"/>
</dbReference>
<keyword evidence="2" id="KW-0238">DNA-binding</keyword>
<feature type="domain" description="HTH cro/C1-type" evidence="4">
    <location>
        <begin position="20"/>
        <end position="75"/>
    </location>
</feature>
<keyword evidence="1" id="KW-0805">Transcription regulation</keyword>
<comment type="caution">
    <text evidence="5">The sequence shown here is derived from an EMBL/GenBank/DDBJ whole genome shotgun (WGS) entry which is preliminary data.</text>
</comment>
<gene>
    <name evidence="5" type="ORF">B1207_07710</name>
</gene>
<dbReference type="CDD" id="cd00093">
    <property type="entry name" value="HTH_XRE"/>
    <property type="match status" value="1"/>
</dbReference>
<dbReference type="EMBL" id="MVJN01000005">
    <property type="protein sequence ID" value="RAP36680.1"/>
    <property type="molecule type" value="Genomic_DNA"/>
</dbReference>
<dbReference type="GO" id="GO:0003677">
    <property type="term" value="F:DNA binding"/>
    <property type="evidence" value="ECO:0007669"/>
    <property type="project" value="UniProtKB-KW"/>
</dbReference>
<dbReference type="InterPro" id="IPR001387">
    <property type="entry name" value="Cro/C1-type_HTH"/>
</dbReference>
<evidence type="ECO:0000313" key="5">
    <source>
        <dbReference type="EMBL" id="RAP36680.1"/>
    </source>
</evidence>
<proteinExistence type="predicted"/>
<dbReference type="Gene3D" id="1.10.260.40">
    <property type="entry name" value="lambda repressor-like DNA-binding domains"/>
    <property type="match status" value="1"/>
</dbReference>
<evidence type="ECO:0000313" key="6">
    <source>
        <dbReference type="Proteomes" id="UP000249458"/>
    </source>
</evidence>
<dbReference type="Proteomes" id="UP000249458">
    <property type="component" value="Unassembled WGS sequence"/>
</dbReference>
<dbReference type="RefSeq" id="WP_112219407.1">
    <property type="nucleotide sequence ID" value="NZ_MVJN01000005.1"/>
</dbReference>
<accession>A0A364LJJ4</accession>
<dbReference type="InterPro" id="IPR039418">
    <property type="entry name" value="LexA-like"/>
</dbReference>
<dbReference type="InterPro" id="IPR036286">
    <property type="entry name" value="LexA/Signal_pep-like_sf"/>
</dbReference>
<dbReference type="CDD" id="cd06529">
    <property type="entry name" value="S24_LexA-like"/>
    <property type="match status" value="1"/>
</dbReference>
<evidence type="ECO:0000256" key="1">
    <source>
        <dbReference type="ARBA" id="ARBA00023015"/>
    </source>
</evidence>
<dbReference type="InterPro" id="IPR010982">
    <property type="entry name" value="Lambda_DNA-bd_dom_sf"/>
</dbReference>
<evidence type="ECO:0000259" key="4">
    <source>
        <dbReference type="PROSITE" id="PS50943"/>
    </source>
</evidence>
<dbReference type="PROSITE" id="PS50943">
    <property type="entry name" value="HTH_CROC1"/>
    <property type="match status" value="1"/>
</dbReference>
<dbReference type="PANTHER" id="PTHR40661:SF3">
    <property type="entry name" value="FELS-1 PROPHAGE TRANSCRIPTIONAL REGULATOR"/>
    <property type="match status" value="1"/>
</dbReference>
<dbReference type="AlphaFoldDB" id="A0A364LJJ4"/>
<dbReference type="InterPro" id="IPR015927">
    <property type="entry name" value="Peptidase_S24_S26A/B/C"/>
</dbReference>
<organism evidence="5 6">
    <name type="scientific">Legionella quinlivanii</name>
    <dbReference type="NCBI Taxonomy" id="45073"/>
    <lineage>
        <taxon>Bacteria</taxon>
        <taxon>Pseudomonadati</taxon>
        <taxon>Pseudomonadota</taxon>
        <taxon>Gammaproteobacteria</taxon>
        <taxon>Legionellales</taxon>
        <taxon>Legionellaceae</taxon>
        <taxon>Legionella</taxon>
    </lineage>
</organism>
<evidence type="ECO:0000256" key="3">
    <source>
        <dbReference type="ARBA" id="ARBA00023163"/>
    </source>
</evidence>
<dbReference type="Gene3D" id="2.10.109.10">
    <property type="entry name" value="Umud Fragment, subunit A"/>
    <property type="match status" value="1"/>
</dbReference>
<dbReference type="Pfam" id="PF00717">
    <property type="entry name" value="Peptidase_S24"/>
    <property type="match status" value="1"/>
</dbReference>
<dbReference type="SUPFAM" id="SSF51306">
    <property type="entry name" value="LexA/Signal peptidase"/>
    <property type="match status" value="1"/>
</dbReference>
<keyword evidence="3" id="KW-0804">Transcription</keyword>
<evidence type="ECO:0000256" key="2">
    <source>
        <dbReference type="ARBA" id="ARBA00023125"/>
    </source>
</evidence>
<dbReference type="Pfam" id="PF13443">
    <property type="entry name" value="HTH_26"/>
    <property type="match status" value="1"/>
</dbReference>
<dbReference type="PANTHER" id="PTHR40661">
    <property type="match status" value="1"/>
</dbReference>